<evidence type="ECO:0008006" key="3">
    <source>
        <dbReference type="Google" id="ProtNLM"/>
    </source>
</evidence>
<organism evidence="1 2">
    <name type="scientific">Mucilaginibacter celer</name>
    <dbReference type="NCBI Taxonomy" id="2305508"/>
    <lineage>
        <taxon>Bacteria</taxon>
        <taxon>Pseudomonadati</taxon>
        <taxon>Bacteroidota</taxon>
        <taxon>Sphingobacteriia</taxon>
        <taxon>Sphingobacteriales</taxon>
        <taxon>Sphingobacteriaceae</taxon>
        <taxon>Mucilaginibacter</taxon>
    </lineage>
</organism>
<dbReference type="EMBL" id="CP032869">
    <property type="protein sequence ID" value="AYL96572.1"/>
    <property type="molecule type" value="Genomic_DNA"/>
</dbReference>
<gene>
    <name evidence="1" type="ORF">HYN43_015255</name>
</gene>
<dbReference type="RefSeq" id="WP_119410168.1">
    <property type="nucleotide sequence ID" value="NZ_CP032869.1"/>
</dbReference>
<evidence type="ECO:0000313" key="1">
    <source>
        <dbReference type="EMBL" id="AYL96572.1"/>
    </source>
</evidence>
<keyword evidence="2" id="KW-1185">Reference proteome</keyword>
<dbReference type="PROSITE" id="PS51257">
    <property type="entry name" value="PROKAR_LIPOPROTEIN"/>
    <property type="match status" value="1"/>
</dbReference>
<accession>A0A494W012</accession>
<reference evidence="1 2" key="1">
    <citation type="submission" date="2018-10" db="EMBL/GenBank/DDBJ databases">
        <title>Genome sequencing of Mucilaginibacter sp. HYN0043.</title>
        <authorList>
            <person name="Kim M."/>
            <person name="Yi H."/>
        </authorList>
    </citation>
    <scope>NUCLEOTIDE SEQUENCE [LARGE SCALE GENOMIC DNA]</scope>
    <source>
        <strain evidence="1 2">HYN0043</strain>
    </source>
</reference>
<proteinExistence type="predicted"/>
<dbReference type="AlphaFoldDB" id="A0A494W012"/>
<evidence type="ECO:0000313" key="2">
    <source>
        <dbReference type="Proteomes" id="UP000270046"/>
    </source>
</evidence>
<dbReference type="KEGG" id="muh:HYN43_015255"/>
<sequence>MKINLLAVSCLLVLSSCYSRLKVQVDSFDMKKMHESAEYKSGNRQEELLKYQTMIQSNAFDESGKQILTKVRSLLTTFADSGRYLDRYINPKIALIKPKLAEKTLNYKTATLAVSNALSALIKSDNEKTLDTYTTAYVDFQVAKTAFEQYKNELALNLLQPNLDSRTVLDQLNSLPAVATLTTFGNSIVNDNMASFVVKAPEEFWLKYKSSFYTNEKDLTKSIHNSSINVTKVTTFIGNSDIAVKMDGPGNFIIKGVRLDADEAFRTSFKVLNQGIKYLTYAAGIPTPVKDASPAVKIPELASYDQNKLKAETLNTQYQQLTDSFLKIIDAYKADLLSGNDAKRQNAIITLKKAYTYYKSQLPIQP</sequence>
<dbReference type="Proteomes" id="UP000270046">
    <property type="component" value="Chromosome"/>
</dbReference>
<dbReference type="OrthoDB" id="9831502at2"/>
<protein>
    <recommendedName>
        <fullName evidence="3">Lipoprotein</fullName>
    </recommendedName>
</protein>
<name>A0A494W012_9SPHI</name>